<dbReference type="InterPro" id="IPR036388">
    <property type="entry name" value="WH-like_DNA-bd_sf"/>
</dbReference>
<dbReference type="InterPro" id="IPR037171">
    <property type="entry name" value="NagB/RpiA_transferase-like"/>
</dbReference>
<dbReference type="RefSeq" id="WP_151700964.1">
    <property type="nucleotide sequence ID" value="NZ_CP031223.1"/>
</dbReference>
<evidence type="ECO:0000313" key="5">
    <source>
        <dbReference type="Proteomes" id="UP000325517"/>
    </source>
</evidence>
<keyword evidence="2" id="KW-0804">Transcription</keyword>
<organism evidence="4 5">
    <name type="scientific">Psychrobacillus glaciei</name>
    <dbReference type="NCBI Taxonomy" id="2283160"/>
    <lineage>
        <taxon>Bacteria</taxon>
        <taxon>Bacillati</taxon>
        <taxon>Bacillota</taxon>
        <taxon>Bacilli</taxon>
        <taxon>Bacillales</taxon>
        <taxon>Bacillaceae</taxon>
        <taxon>Psychrobacillus</taxon>
    </lineage>
</organism>
<dbReference type="EMBL" id="CP031223">
    <property type="protein sequence ID" value="QFG00075.1"/>
    <property type="molecule type" value="Genomic_DNA"/>
</dbReference>
<dbReference type="Pfam" id="PF00455">
    <property type="entry name" value="DeoRC"/>
    <property type="match status" value="1"/>
</dbReference>
<dbReference type="SUPFAM" id="SSF100950">
    <property type="entry name" value="NagB/RpiA/CoA transferase-like"/>
    <property type="match status" value="1"/>
</dbReference>
<dbReference type="SMART" id="SM01134">
    <property type="entry name" value="DeoRC"/>
    <property type="match status" value="1"/>
</dbReference>
<dbReference type="SMART" id="SM00420">
    <property type="entry name" value="HTH_DEOR"/>
    <property type="match status" value="1"/>
</dbReference>
<evidence type="ECO:0000259" key="3">
    <source>
        <dbReference type="PROSITE" id="PS51000"/>
    </source>
</evidence>
<gene>
    <name evidence="4" type="ORF">PB01_15260</name>
</gene>
<dbReference type="InterPro" id="IPR014036">
    <property type="entry name" value="DeoR-like_C"/>
</dbReference>
<dbReference type="InterPro" id="IPR036390">
    <property type="entry name" value="WH_DNA-bd_sf"/>
</dbReference>
<dbReference type="InterPro" id="IPR050313">
    <property type="entry name" value="Carb_Metab_HTH_regulators"/>
</dbReference>
<dbReference type="Pfam" id="PF08220">
    <property type="entry name" value="HTH_DeoR"/>
    <property type="match status" value="1"/>
</dbReference>
<dbReference type="PANTHER" id="PTHR30363:SF51">
    <property type="entry name" value="HTH-TYPE TRANSCRIPTIONAL REPRESSOR GLCR"/>
    <property type="match status" value="1"/>
</dbReference>
<dbReference type="PANTHER" id="PTHR30363">
    <property type="entry name" value="HTH-TYPE TRANSCRIPTIONAL REGULATOR SRLR-RELATED"/>
    <property type="match status" value="1"/>
</dbReference>
<accession>A0A5J6ST50</accession>
<dbReference type="OrthoDB" id="9797223at2"/>
<dbReference type="GO" id="GO:0003700">
    <property type="term" value="F:DNA-binding transcription factor activity"/>
    <property type="evidence" value="ECO:0007669"/>
    <property type="project" value="InterPro"/>
</dbReference>
<dbReference type="InterPro" id="IPR001034">
    <property type="entry name" value="DeoR_HTH"/>
</dbReference>
<dbReference type="PROSITE" id="PS51000">
    <property type="entry name" value="HTH_DEOR_2"/>
    <property type="match status" value="1"/>
</dbReference>
<evidence type="ECO:0000313" key="4">
    <source>
        <dbReference type="EMBL" id="QFG00075.1"/>
    </source>
</evidence>
<proteinExistence type="predicted"/>
<dbReference type="Proteomes" id="UP000325517">
    <property type="component" value="Chromosome"/>
</dbReference>
<feature type="domain" description="HTH deoR-type" evidence="3">
    <location>
        <begin position="3"/>
        <end position="58"/>
    </location>
</feature>
<dbReference type="Gene3D" id="3.40.50.1360">
    <property type="match status" value="1"/>
</dbReference>
<reference evidence="4 5" key="1">
    <citation type="submission" date="2018-07" db="EMBL/GenBank/DDBJ databases">
        <title>Complete genome sequence of Psychrobacillus sp. PB01, isolated from iceberg, and comparative genome analysis of Psychrobacillus strains.</title>
        <authorList>
            <person name="Lee P.C."/>
        </authorList>
    </citation>
    <scope>NUCLEOTIDE SEQUENCE [LARGE SCALE GENOMIC DNA]</scope>
    <source>
        <strain evidence="4 5">PB01</strain>
    </source>
</reference>
<dbReference type="Gene3D" id="1.10.10.10">
    <property type="entry name" value="Winged helix-like DNA-binding domain superfamily/Winged helix DNA-binding domain"/>
    <property type="match status" value="1"/>
</dbReference>
<dbReference type="SUPFAM" id="SSF46785">
    <property type="entry name" value="Winged helix' DNA-binding domain"/>
    <property type="match status" value="1"/>
</dbReference>
<name>A0A5J6ST50_9BACI</name>
<keyword evidence="1" id="KW-0805">Transcription regulation</keyword>
<dbReference type="PRINTS" id="PR00037">
    <property type="entry name" value="HTHLACR"/>
</dbReference>
<dbReference type="KEGG" id="psyo:PB01_15260"/>
<keyword evidence="5" id="KW-1185">Reference proteome</keyword>
<evidence type="ECO:0000256" key="1">
    <source>
        <dbReference type="ARBA" id="ARBA00023015"/>
    </source>
</evidence>
<protein>
    <submittedName>
        <fullName evidence="4">DeoR/GlpR transcriptional regulator</fullName>
    </submittedName>
</protein>
<sequence length="259" mass="28906">MFSEERREQILEKLKKEGRLLAKELANEYNLSLDSIRRDLSIMEEQGLLKRTHGGAIPIPNVRTMPIPPSMRYGDVMEYQNAIAKEAVTYINEGQTVFIGGAAIHYVLLKYLPRHIEFTVITNAVEVAYYLREVENIQLYLIGGAVKSSGNITDALANEFACQFTIDLCFATAGGLSLKGLSTATPEVSIFHKTVYDNSKKVIGLIEHSKFGIDLFSRMYPLQKLDKIITDEETTKDNVDSIRAQGIEVIVAGINESLS</sequence>
<dbReference type="AlphaFoldDB" id="A0A5J6ST50"/>
<evidence type="ECO:0000256" key="2">
    <source>
        <dbReference type="ARBA" id="ARBA00023163"/>
    </source>
</evidence>